<organism evidence="1 2">
    <name type="scientific">Eiseniibacteriota bacterium</name>
    <dbReference type="NCBI Taxonomy" id="2212470"/>
    <lineage>
        <taxon>Bacteria</taxon>
        <taxon>Candidatus Eiseniibacteriota</taxon>
    </lineage>
</organism>
<gene>
    <name evidence="1" type="ORF">E6K79_01560</name>
</gene>
<sequence length="133" mass="15196">MAIDFETAILDVAQKHGRYKPNAYRFTLDAVHHTVDHLKEIRHVTGGELLDGIRDLALARFGPMAKTVFEQWGIGTTEDFGEIVFQLVEQGLLGKTDADKRSDFARGYDFDEAFVRNFDWLDRIAPKRPWAAE</sequence>
<reference evidence="1 2" key="1">
    <citation type="journal article" date="2019" name="Nat. Microbiol.">
        <title>Mediterranean grassland soil C-N compound turnover is dependent on rainfall and depth, and is mediated by genomically divergent microorganisms.</title>
        <authorList>
            <person name="Diamond S."/>
            <person name="Andeer P.F."/>
            <person name="Li Z."/>
            <person name="Crits-Christoph A."/>
            <person name="Burstein D."/>
            <person name="Anantharaman K."/>
            <person name="Lane K.R."/>
            <person name="Thomas B.C."/>
            <person name="Pan C."/>
            <person name="Northen T.R."/>
            <person name="Banfield J.F."/>
        </authorList>
    </citation>
    <scope>NUCLEOTIDE SEQUENCE [LARGE SCALE GENOMIC DNA]</scope>
    <source>
        <strain evidence="1">WS_9</strain>
    </source>
</reference>
<accession>A0A538TSP4</accession>
<dbReference type="InterPro" id="IPR026406">
    <property type="entry name" value="Ver/Plancto_CHP"/>
</dbReference>
<proteinExistence type="predicted"/>
<dbReference type="AlphaFoldDB" id="A0A538TSP4"/>
<dbReference type="Proteomes" id="UP000317691">
    <property type="component" value="Unassembled WGS sequence"/>
</dbReference>
<name>A0A538TSP4_UNCEI</name>
<dbReference type="EMBL" id="VBOZ01000008">
    <property type="protein sequence ID" value="TMQ66634.1"/>
    <property type="molecule type" value="Genomic_DNA"/>
</dbReference>
<comment type="caution">
    <text evidence="1">The sequence shown here is derived from an EMBL/GenBank/DDBJ whole genome shotgun (WGS) entry which is preliminary data.</text>
</comment>
<dbReference type="NCBIfam" id="TIGR04138">
    <property type="entry name" value="Plancto_Ver_chp"/>
    <property type="match status" value="1"/>
</dbReference>
<protein>
    <submittedName>
        <fullName evidence="1">Uncharacterized protein</fullName>
    </submittedName>
</protein>
<evidence type="ECO:0000313" key="1">
    <source>
        <dbReference type="EMBL" id="TMQ66634.1"/>
    </source>
</evidence>
<evidence type="ECO:0000313" key="2">
    <source>
        <dbReference type="Proteomes" id="UP000317691"/>
    </source>
</evidence>